<evidence type="ECO:0000313" key="3">
    <source>
        <dbReference type="Proteomes" id="UP000480684"/>
    </source>
</evidence>
<keyword evidence="1" id="KW-0812">Transmembrane</keyword>
<evidence type="ECO:0000256" key="1">
    <source>
        <dbReference type="SAM" id="Phobius"/>
    </source>
</evidence>
<protein>
    <submittedName>
        <fullName evidence="2">Uncharacterized protein</fullName>
    </submittedName>
</protein>
<keyword evidence="1" id="KW-1133">Transmembrane helix</keyword>
<comment type="caution">
    <text evidence="2">The sequence shown here is derived from an EMBL/GenBank/DDBJ whole genome shotgun (WGS) entry which is preliminary data.</text>
</comment>
<feature type="transmembrane region" description="Helical" evidence="1">
    <location>
        <begin position="6"/>
        <end position="30"/>
    </location>
</feature>
<dbReference type="Proteomes" id="UP000480684">
    <property type="component" value="Unassembled WGS sequence"/>
</dbReference>
<keyword evidence="1" id="KW-0472">Membrane</keyword>
<reference evidence="2 3" key="1">
    <citation type="submission" date="2020-02" db="EMBL/GenBank/DDBJ databases">
        <authorList>
            <person name="Dziuba M."/>
            <person name="Kuznetsov B."/>
            <person name="Mardanov A."/>
            <person name="Ravin N."/>
            <person name="Grouzdev D."/>
        </authorList>
    </citation>
    <scope>NUCLEOTIDE SEQUENCE [LARGE SCALE GENOMIC DNA]</scope>
    <source>
        <strain evidence="2 3">SpK</strain>
    </source>
</reference>
<dbReference type="AlphaFoldDB" id="A0A7C9QVG2"/>
<evidence type="ECO:0000313" key="2">
    <source>
        <dbReference type="EMBL" id="NFV80296.1"/>
    </source>
</evidence>
<organism evidence="2 3">
    <name type="scientific">Magnetospirillum aberrantis SpK</name>
    <dbReference type="NCBI Taxonomy" id="908842"/>
    <lineage>
        <taxon>Bacteria</taxon>
        <taxon>Pseudomonadati</taxon>
        <taxon>Pseudomonadota</taxon>
        <taxon>Alphaproteobacteria</taxon>
        <taxon>Rhodospirillales</taxon>
        <taxon>Rhodospirillaceae</taxon>
        <taxon>Magnetospirillum</taxon>
    </lineage>
</organism>
<sequence length="109" mass="10873">MQGIKAIKALVAFMGVLLVAGLAVLGWGLSNTAGKVGKPRPAATVSDASDFGAVVVPVPAGSRIEQTLVAGERVVVRLSGGGDRLLVLDPATGRVAGSFVLTPEAPAGR</sequence>
<dbReference type="EMBL" id="JAAIYP010000036">
    <property type="protein sequence ID" value="NFV80296.1"/>
    <property type="molecule type" value="Genomic_DNA"/>
</dbReference>
<gene>
    <name evidence="2" type="ORF">G4223_09250</name>
</gene>
<keyword evidence="3" id="KW-1185">Reference proteome</keyword>
<accession>A0A7C9QVG2</accession>
<dbReference type="RefSeq" id="WP_163678295.1">
    <property type="nucleotide sequence ID" value="NZ_JAAIYP010000036.1"/>
</dbReference>
<name>A0A7C9QVG2_9PROT</name>
<proteinExistence type="predicted"/>